<evidence type="ECO:0000313" key="2">
    <source>
        <dbReference type="EMBL" id="GAA3386320.1"/>
    </source>
</evidence>
<reference evidence="3" key="1">
    <citation type="journal article" date="2019" name="Int. J. Syst. Evol. Microbiol.">
        <title>The Global Catalogue of Microorganisms (GCM) 10K type strain sequencing project: providing services to taxonomists for standard genome sequencing and annotation.</title>
        <authorList>
            <consortium name="The Broad Institute Genomics Platform"/>
            <consortium name="The Broad Institute Genome Sequencing Center for Infectious Disease"/>
            <person name="Wu L."/>
            <person name="Ma J."/>
        </authorList>
    </citation>
    <scope>NUCLEOTIDE SEQUENCE [LARGE SCALE GENOMIC DNA]</scope>
    <source>
        <strain evidence="3">JCM 9458</strain>
    </source>
</reference>
<evidence type="ECO:0000313" key="3">
    <source>
        <dbReference type="Proteomes" id="UP001501676"/>
    </source>
</evidence>
<sequence length="172" mass="19049">MTELFARPFASCTPLTAPLQHGQRVHVNARHTWLPAMITVPGRTRIALRYADPRRQLAEWVPRWLVRPAEGVHLQPVRRLPAGASVVAFDGVLLEVAACHQNRHRWWVIHYTHGELSTVPPRAVLRIADPTPIVTVHGVPLDAATSPTHPLTPSPPPASDDLPLAVQKGHLR</sequence>
<name>A0ABP6SX85_9ACTN</name>
<feature type="region of interest" description="Disordered" evidence="1">
    <location>
        <begin position="144"/>
        <end position="172"/>
    </location>
</feature>
<protein>
    <submittedName>
        <fullName evidence="2">Uncharacterized protein</fullName>
    </submittedName>
</protein>
<proteinExistence type="predicted"/>
<gene>
    <name evidence="2" type="ORF">GCM10020369_23180</name>
</gene>
<dbReference type="EMBL" id="BAAAYN010000015">
    <property type="protein sequence ID" value="GAA3386320.1"/>
    <property type="molecule type" value="Genomic_DNA"/>
</dbReference>
<comment type="caution">
    <text evidence="2">The sequence shown here is derived from an EMBL/GenBank/DDBJ whole genome shotgun (WGS) entry which is preliminary data.</text>
</comment>
<organism evidence="2 3">
    <name type="scientific">Cryptosporangium minutisporangium</name>
    <dbReference type="NCBI Taxonomy" id="113569"/>
    <lineage>
        <taxon>Bacteria</taxon>
        <taxon>Bacillati</taxon>
        <taxon>Actinomycetota</taxon>
        <taxon>Actinomycetes</taxon>
        <taxon>Cryptosporangiales</taxon>
        <taxon>Cryptosporangiaceae</taxon>
        <taxon>Cryptosporangium</taxon>
    </lineage>
</organism>
<keyword evidence="3" id="KW-1185">Reference proteome</keyword>
<dbReference type="RefSeq" id="WP_345728049.1">
    <property type="nucleotide sequence ID" value="NZ_BAAAYN010000015.1"/>
</dbReference>
<accession>A0ABP6SX85</accession>
<dbReference type="Proteomes" id="UP001501676">
    <property type="component" value="Unassembled WGS sequence"/>
</dbReference>
<evidence type="ECO:0000256" key="1">
    <source>
        <dbReference type="SAM" id="MobiDB-lite"/>
    </source>
</evidence>